<evidence type="ECO:0000259" key="3">
    <source>
        <dbReference type="Pfam" id="PF09972"/>
    </source>
</evidence>
<accession>A0A4R6T0F2</accession>
<feature type="compositionally biased region" description="Low complexity" evidence="1">
    <location>
        <begin position="593"/>
        <end position="617"/>
    </location>
</feature>
<organism evidence="5 6">
    <name type="scientific">Pedobacter metabolipauper</name>
    <dbReference type="NCBI Taxonomy" id="425513"/>
    <lineage>
        <taxon>Bacteria</taxon>
        <taxon>Pseudomonadati</taxon>
        <taxon>Bacteroidota</taxon>
        <taxon>Sphingobacteriia</taxon>
        <taxon>Sphingobacteriales</taxon>
        <taxon>Sphingobacteriaceae</taxon>
        <taxon>Pedobacter</taxon>
    </lineage>
</organism>
<gene>
    <name evidence="5" type="ORF">ATK78_0987</name>
</gene>
<dbReference type="Pfam" id="PF20990">
    <property type="entry name" value="DUF2207_C"/>
    <property type="match status" value="1"/>
</dbReference>
<dbReference type="EMBL" id="SNYC01000003">
    <property type="protein sequence ID" value="TDQ11857.1"/>
    <property type="molecule type" value="Genomic_DNA"/>
</dbReference>
<feature type="transmembrane region" description="Helical" evidence="2">
    <location>
        <begin position="411"/>
        <end position="431"/>
    </location>
</feature>
<dbReference type="InterPro" id="IPR048389">
    <property type="entry name" value="YciQ-like_C"/>
</dbReference>
<keyword evidence="2" id="KW-1133">Transmembrane helix</keyword>
<keyword evidence="6" id="KW-1185">Reference proteome</keyword>
<evidence type="ECO:0000256" key="1">
    <source>
        <dbReference type="SAM" id="MobiDB-lite"/>
    </source>
</evidence>
<feature type="region of interest" description="Disordered" evidence="1">
    <location>
        <begin position="585"/>
        <end position="631"/>
    </location>
</feature>
<dbReference type="AlphaFoldDB" id="A0A4R6T0F2"/>
<sequence>MLIICVTIGTLTSKPVSAQVIETERILSFHSDIRIDATGMMQVSEKLHVSVTNDEIQRGITRTIPTFRKDIFGNRKPVNFKVTSVLKNGQTENYTLKDEGGSRTLYIGNENIIIPPGYYDYEINYETRGHVGFFDDYDEIYWNVTGSEWIFPIESASATVTMPKGAIPGNTACYTGPAGSKDHQCSIVKNPDQSVTFKTTASLGPGEGFTVAVAFTKGIIERPSLLETLFNDYLKVFIAVILALILMGYYYFSWSKYGRDPKKPVIIPSFNIPDNWSPALLRYFYKKKIDERSFAIVIINMAVKKVIRITKGIGKKEDYALERSTAPSSALAKEENAAYSKLLDKKNRIYVNNANGSAINSARKAHENSLKSQIDLKNFFISYKAPLVKSVIVTAVVLVLFMIFVERGTPLMMLFFSPFLTIGGYCFIGGIKTLKESVLLGLFLIVWGAGFAGGPIAILAIHLRDVPTISLTFLMVSTASFILYIYLIKAPTQAGSAMICKIEGFKMYLKTAEEHRLALLNPPELTPALFEKFLPYAIALDVENEWAEKFESVLNNIDYIPEWYEGDDFRYDRFSRSFITPFNQAVSDSKPTSSSNSDSGSSSGSSSWSSGSSSDSGSSGGGGGGGGGGGW</sequence>
<protein>
    <submittedName>
        <fullName evidence="5">Putative membrane protein</fullName>
    </submittedName>
</protein>
<proteinExistence type="predicted"/>
<dbReference type="Proteomes" id="UP000295620">
    <property type="component" value="Unassembled WGS sequence"/>
</dbReference>
<evidence type="ECO:0000256" key="2">
    <source>
        <dbReference type="SAM" id="Phobius"/>
    </source>
</evidence>
<dbReference type="InterPro" id="IPR018702">
    <property type="entry name" value="DUF2207"/>
</dbReference>
<feature type="domain" description="DUF2207" evidence="3">
    <location>
        <begin position="25"/>
        <end position="215"/>
    </location>
</feature>
<feature type="transmembrane region" description="Helical" evidence="2">
    <location>
        <begin position="387"/>
        <end position="405"/>
    </location>
</feature>
<reference evidence="5 6" key="1">
    <citation type="submission" date="2019-03" db="EMBL/GenBank/DDBJ databases">
        <title>Genomic Encyclopedia of Archaeal and Bacterial Type Strains, Phase II (KMG-II): from individual species to whole genera.</title>
        <authorList>
            <person name="Goeker M."/>
        </authorList>
    </citation>
    <scope>NUCLEOTIDE SEQUENCE [LARGE SCALE GENOMIC DNA]</scope>
    <source>
        <strain evidence="5 6">DSM 19035</strain>
    </source>
</reference>
<feature type="compositionally biased region" description="Gly residues" evidence="1">
    <location>
        <begin position="618"/>
        <end position="631"/>
    </location>
</feature>
<feature type="transmembrane region" description="Helical" evidence="2">
    <location>
        <begin position="233"/>
        <end position="252"/>
    </location>
</feature>
<comment type="caution">
    <text evidence="5">The sequence shown here is derived from an EMBL/GenBank/DDBJ whole genome shotgun (WGS) entry which is preliminary data.</text>
</comment>
<dbReference type="Pfam" id="PF09972">
    <property type="entry name" value="DUF2207"/>
    <property type="match status" value="1"/>
</dbReference>
<evidence type="ECO:0000313" key="6">
    <source>
        <dbReference type="Proteomes" id="UP000295620"/>
    </source>
</evidence>
<keyword evidence="2" id="KW-0812">Transmembrane</keyword>
<keyword evidence="2" id="KW-0472">Membrane</keyword>
<feature type="domain" description="Predicted membrane protein YciQ-like C-terminal" evidence="4">
    <location>
        <begin position="269"/>
        <end position="550"/>
    </location>
</feature>
<feature type="transmembrane region" description="Helical" evidence="2">
    <location>
        <begin position="469"/>
        <end position="488"/>
    </location>
</feature>
<evidence type="ECO:0000259" key="4">
    <source>
        <dbReference type="Pfam" id="PF20990"/>
    </source>
</evidence>
<evidence type="ECO:0000313" key="5">
    <source>
        <dbReference type="EMBL" id="TDQ11857.1"/>
    </source>
</evidence>
<name>A0A4R6T0F2_9SPHI</name>
<feature type="transmembrane region" description="Helical" evidence="2">
    <location>
        <begin position="438"/>
        <end position="463"/>
    </location>
</feature>